<keyword evidence="1" id="KW-0175">Coiled coil</keyword>
<sequence length="391" mass="44906">MAFVGRMNSHGNLVDSELFHKARSTVNTSSMQAQENELERVTRRPRGSRTYIKPYDAVSSPCPSTVRYVGRSASSSELNSSDGTEVSTLRYCSPRSLETESETLTPEHGSDNSSLSGCSGRADQMVGHQQSRQMEYDAENQQQQQQQQERGSTTSMCSWEEEEAEDEEEEDEDGRISTYTSVDQLTFSCSVPLLDLGSDTASLQYDPQTHLNQLKMVRRSDEAYNNWLSGKRRLSLYKQQALQEERKLKKQQDELRQQLNAQRVQEWCQRKALQNANNNNNNKRKSNPVKTPALSAEVAQRRLQNWELQKIQQAEQQRQRQQREALRKQREQQQRKQLADTAWQQWVKGAAQRPKPVPLNQGMNTLRGTISNIYVNPNPWVHLNESKLASK</sequence>
<keyword evidence="5" id="KW-1185">Reference proteome</keyword>
<dbReference type="PhylomeDB" id="B4KGJ2"/>
<dbReference type="OrthoDB" id="6591885at2759"/>
<organism evidence="4 5">
    <name type="scientific">Drosophila mojavensis</name>
    <name type="common">Fruit fly</name>
    <dbReference type="NCBI Taxonomy" id="7230"/>
    <lineage>
        <taxon>Eukaryota</taxon>
        <taxon>Metazoa</taxon>
        <taxon>Ecdysozoa</taxon>
        <taxon>Arthropoda</taxon>
        <taxon>Hexapoda</taxon>
        <taxon>Insecta</taxon>
        <taxon>Pterygota</taxon>
        <taxon>Neoptera</taxon>
        <taxon>Endopterygota</taxon>
        <taxon>Diptera</taxon>
        <taxon>Brachycera</taxon>
        <taxon>Muscomorpha</taxon>
        <taxon>Ephydroidea</taxon>
        <taxon>Drosophilidae</taxon>
        <taxon>Drosophila</taxon>
    </lineage>
</organism>
<feature type="compositionally biased region" description="Polar residues" evidence="2">
    <location>
        <begin position="26"/>
        <end position="35"/>
    </location>
</feature>
<dbReference type="eggNOG" id="ENOG502RRPQ">
    <property type="taxonomic scope" value="Eukaryota"/>
</dbReference>
<proteinExistence type="predicted"/>
<accession>B4KGJ2</accession>
<evidence type="ECO:0000313" key="5">
    <source>
        <dbReference type="Proteomes" id="UP000009192"/>
    </source>
</evidence>
<feature type="coiled-coil region" evidence="1">
    <location>
        <begin position="296"/>
        <end position="336"/>
    </location>
</feature>
<feature type="compositionally biased region" description="Polar residues" evidence="2">
    <location>
        <begin position="72"/>
        <end position="87"/>
    </location>
</feature>
<gene>
    <name evidence="4" type="primary">Dmoj\GI11257</name>
    <name evidence="4" type="ORF">Dmoj_GI11257</name>
</gene>
<dbReference type="Pfam" id="PF13904">
    <property type="entry name" value="CCDC34"/>
    <property type="match status" value="1"/>
</dbReference>
<evidence type="ECO:0000313" key="4">
    <source>
        <dbReference type="EMBL" id="EDW12188.1"/>
    </source>
</evidence>
<dbReference type="HOGENOM" id="CLU_706502_0_0_1"/>
<dbReference type="SMR" id="B4KGJ2"/>
<feature type="compositionally biased region" description="Acidic residues" evidence="2">
    <location>
        <begin position="159"/>
        <end position="173"/>
    </location>
</feature>
<dbReference type="KEGG" id="dmo:Dmoj_GI11257"/>
<reference evidence="4 5" key="1">
    <citation type="journal article" date="2007" name="Nature">
        <title>Evolution of genes and genomes on the Drosophila phylogeny.</title>
        <authorList>
            <consortium name="Drosophila 12 Genomes Consortium"/>
            <person name="Clark A.G."/>
            <person name="Eisen M.B."/>
            <person name="Smith D.R."/>
            <person name="Bergman C.M."/>
            <person name="Oliver B."/>
            <person name="Markow T.A."/>
            <person name="Kaufman T.C."/>
            <person name="Kellis M."/>
            <person name="Gelbart W."/>
            <person name="Iyer V.N."/>
            <person name="Pollard D.A."/>
            <person name="Sackton T.B."/>
            <person name="Larracuente A.M."/>
            <person name="Singh N.D."/>
            <person name="Abad J.P."/>
            <person name="Abt D.N."/>
            <person name="Adryan B."/>
            <person name="Aguade M."/>
            <person name="Akashi H."/>
            <person name="Anderson W.W."/>
            <person name="Aquadro C.F."/>
            <person name="Ardell D.H."/>
            <person name="Arguello R."/>
            <person name="Artieri C.G."/>
            <person name="Barbash D.A."/>
            <person name="Barker D."/>
            <person name="Barsanti P."/>
            <person name="Batterham P."/>
            <person name="Batzoglou S."/>
            <person name="Begun D."/>
            <person name="Bhutkar A."/>
            <person name="Blanco E."/>
            <person name="Bosak S.A."/>
            <person name="Bradley R.K."/>
            <person name="Brand A.D."/>
            <person name="Brent M.R."/>
            <person name="Brooks A.N."/>
            <person name="Brown R.H."/>
            <person name="Butlin R.K."/>
            <person name="Caggese C."/>
            <person name="Calvi B.R."/>
            <person name="Bernardo de Carvalho A."/>
            <person name="Caspi A."/>
            <person name="Castrezana S."/>
            <person name="Celniker S.E."/>
            <person name="Chang J.L."/>
            <person name="Chapple C."/>
            <person name="Chatterji S."/>
            <person name="Chinwalla A."/>
            <person name="Civetta A."/>
            <person name="Clifton S.W."/>
            <person name="Comeron J.M."/>
            <person name="Costello J.C."/>
            <person name="Coyne J.A."/>
            <person name="Daub J."/>
            <person name="David R.G."/>
            <person name="Delcher A.L."/>
            <person name="Delehaunty K."/>
            <person name="Do C.B."/>
            <person name="Ebling H."/>
            <person name="Edwards K."/>
            <person name="Eickbush T."/>
            <person name="Evans J.D."/>
            <person name="Filipski A."/>
            <person name="Findeiss S."/>
            <person name="Freyhult E."/>
            <person name="Fulton L."/>
            <person name="Fulton R."/>
            <person name="Garcia A.C."/>
            <person name="Gardiner A."/>
            <person name="Garfield D.A."/>
            <person name="Garvin B.E."/>
            <person name="Gibson G."/>
            <person name="Gilbert D."/>
            <person name="Gnerre S."/>
            <person name="Godfrey J."/>
            <person name="Good R."/>
            <person name="Gotea V."/>
            <person name="Gravely B."/>
            <person name="Greenberg A.J."/>
            <person name="Griffiths-Jones S."/>
            <person name="Gross S."/>
            <person name="Guigo R."/>
            <person name="Gustafson E.A."/>
            <person name="Haerty W."/>
            <person name="Hahn M.W."/>
            <person name="Halligan D.L."/>
            <person name="Halpern A.L."/>
            <person name="Halter G.M."/>
            <person name="Han M.V."/>
            <person name="Heger A."/>
            <person name="Hillier L."/>
            <person name="Hinrichs A.S."/>
            <person name="Holmes I."/>
            <person name="Hoskins R.A."/>
            <person name="Hubisz M.J."/>
            <person name="Hultmark D."/>
            <person name="Huntley M.A."/>
            <person name="Jaffe D.B."/>
            <person name="Jagadeeshan S."/>
            <person name="Jeck W.R."/>
            <person name="Johnson J."/>
            <person name="Jones C.D."/>
            <person name="Jordan W.C."/>
            <person name="Karpen G.H."/>
            <person name="Kataoka E."/>
            <person name="Keightley P.D."/>
            <person name="Kheradpour P."/>
            <person name="Kirkness E.F."/>
            <person name="Koerich L.B."/>
            <person name="Kristiansen K."/>
            <person name="Kudrna D."/>
            <person name="Kulathinal R.J."/>
            <person name="Kumar S."/>
            <person name="Kwok R."/>
            <person name="Lander E."/>
            <person name="Langley C.H."/>
            <person name="Lapoint R."/>
            <person name="Lazzaro B.P."/>
            <person name="Lee S.J."/>
            <person name="Levesque L."/>
            <person name="Li R."/>
            <person name="Lin C.F."/>
            <person name="Lin M.F."/>
            <person name="Lindblad-Toh K."/>
            <person name="Llopart A."/>
            <person name="Long M."/>
            <person name="Low L."/>
            <person name="Lozovsky E."/>
            <person name="Lu J."/>
            <person name="Luo M."/>
            <person name="Machado C.A."/>
            <person name="Makalowski W."/>
            <person name="Marzo M."/>
            <person name="Matsuda M."/>
            <person name="Matzkin L."/>
            <person name="McAllister B."/>
            <person name="McBride C.S."/>
            <person name="McKernan B."/>
            <person name="McKernan K."/>
            <person name="Mendez-Lago M."/>
            <person name="Minx P."/>
            <person name="Mollenhauer M.U."/>
            <person name="Montooth K."/>
            <person name="Mount S.M."/>
            <person name="Mu X."/>
            <person name="Myers E."/>
            <person name="Negre B."/>
            <person name="Newfeld S."/>
            <person name="Nielsen R."/>
            <person name="Noor M.A."/>
            <person name="O'Grady P."/>
            <person name="Pachter L."/>
            <person name="Papaceit M."/>
            <person name="Parisi M.J."/>
            <person name="Parisi M."/>
            <person name="Parts L."/>
            <person name="Pedersen J.S."/>
            <person name="Pesole G."/>
            <person name="Phillippy A.M."/>
            <person name="Ponting C.P."/>
            <person name="Pop M."/>
            <person name="Porcelli D."/>
            <person name="Powell J.R."/>
            <person name="Prohaska S."/>
            <person name="Pruitt K."/>
            <person name="Puig M."/>
            <person name="Quesneville H."/>
            <person name="Ram K.R."/>
            <person name="Rand D."/>
            <person name="Rasmussen M.D."/>
            <person name="Reed L.K."/>
            <person name="Reenan R."/>
            <person name="Reily A."/>
            <person name="Remington K.A."/>
            <person name="Rieger T.T."/>
            <person name="Ritchie M.G."/>
            <person name="Robin C."/>
            <person name="Rogers Y.H."/>
            <person name="Rohde C."/>
            <person name="Rozas J."/>
            <person name="Rubenfield M.J."/>
            <person name="Ruiz A."/>
            <person name="Russo S."/>
            <person name="Salzberg S.L."/>
            <person name="Sanchez-Gracia A."/>
            <person name="Saranga D.J."/>
            <person name="Sato H."/>
            <person name="Schaeffer S.W."/>
            <person name="Schatz M.C."/>
            <person name="Schlenke T."/>
            <person name="Schwartz R."/>
            <person name="Segarra C."/>
            <person name="Singh R.S."/>
            <person name="Sirot L."/>
            <person name="Sirota M."/>
            <person name="Sisneros N.B."/>
            <person name="Smith C.D."/>
            <person name="Smith T.F."/>
            <person name="Spieth J."/>
            <person name="Stage D.E."/>
            <person name="Stark A."/>
            <person name="Stephan W."/>
            <person name="Strausberg R.L."/>
            <person name="Strempel S."/>
            <person name="Sturgill D."/>
            <person name="Sutton G."/>
            <person name="Sutton G.G."/>
            <person name="Tao W."/>
            <person name="Teichmann S."/>
            <person name="Tobari Y.N."/>
            <person name="Tomimura Y."/>
            <person name="Tsolas J.M."/>
            <person name="Valente V.L."/>
            <person name="Venter E."/>
            <person name="Venter J.C."/>
            <person name="Vicario S."/>
            <person name="Vieira F.G."/>
            <person name="Vilella A.J."/>
            <person name="Villasante A."/>
            <person name="Walenz B."/>
            <person name="Wang J."/>
            <person name="Wasserman M."/>
            <person name="Watts T."/>
            <person name="Wilson D."/>
            <person name="Wilson R.K."/>
            <person name="Wing R.A."/>
            <person name="Wolfner M.F."/>
            <person name="Wong A."/>
            <person name="Wong G.K."/>
            <person name="Wu C.I."/>
            <person name="Wu G."/>
            <person name="Yamamoto D."/>
            <person name="Yang H.P."/>
            <person name="Yang S.P."/>
            <person name="Yorke J.A."/>
            <person name="Yoshida K."/>
            <person name="Zdobnov E."/>
            <person name="Zhang P."/>
            <person name="Zhang Y."/>
            <person name="Zimin A.V."/>
            <person name="Baldwin J."/>
            <person name="Abdouelleil A."/>
            <person name="Abdulkadir J."/>
            <person name="Abebe A."/>
            <person name="Abera B."/>
            <person name="Abreu J."/>
            <person name="Acer S.C."/>
            <person name="Aftuck L."/>
            <person name="Alexander A."/>
            <person name="An P."/>
            <person name="Anderson E."/>
            <person name="Anderson S."/>
            <person name="Arachi H."/>
            <person name="Azer M."/>
            <person name="Bachantsang P."/>
            <person name="Barry A."/>
            <person name="Bayul T."/>
            <person name="Berlin A."/>
            <person name="Bessette D."/>
            <person name="Bloom T."/>
            <person name="Blye J."/>
            <person name="Boguslavskiy L."/>
            <person name="Bonnet C."/>
            <person name="Boukhgalter B."/>
            <person name="Bourzgui I."/>
            <person name="Brown A."/>
            <person name="Cahill P."/>
            <person name="Channer S."/>
            <person name="Cheshatsang Y."/>
            <person name="Chuda L."/>
            <person name="Citroen M."/>
            <person name="Collymore A."/>
            <person name="Cooke P."/>
            <person name="Costello M."/>
            <person name="D'Aco K."/>
            <person name="Daza R."/>
            <person name="De Haan G."/>
            <person name="DeGray S."/>
            <person name="DeMaso C."/>
            <person name="Dhargay N."/>
            <person name="Dooley K."/>
            <person name="Dooley E."/>
            <person name="Doricent M."/>
            <person name="Dorje P."/>
            <person name="Dorjee K."/>
            <person name="Dupes A."/>
            <person name="Elong R."/>
            <person name="Falk J."/>
            <person name="Farina A."/>
            <person name="Faro S."/>
            <person name="Ferguson D."/>
            <person name="Fisher S."/>
            <person name="Foley C.D."/>
            <person name="Franke A."/>
            <person name="Friedrich D."/>
            <person name="Gadbois L."/>
            <person name="Gearin G."/>
            <person name="Gearin C.R."/>
            <person name="Giannoukos G."/>
            <person name="Goode T."/>
            <person name="Graham J."/>
            <person name="Grandbois E."/>
            <person name="Grewal S."/>
            <person name="Gyaltsen K."/>
            <person name="Hafez N."/>
            <person name="Hagos B."/>
            <person name="Hall J."/>
            <person name="Henson C."/>
            <person name="Hollinger A."/>
            <person name="Honan T."/>
            <person name="Huard M.D."/>
            <person name="Hughes L."/>
            <person name="Hurhula B."/>
            <person name="Husby M.E."/>
            <person name="Kamat A."/>
            <person name="Kanga B."/>
            <person name="Kashin S."/>
            <person name="Khazanovich D."/>
            <person name="Kisner P."/>
            <person name="Lance K."/>
            <person name="Lara M."/>
            <person name="Lee W."/>
            <person name="Lennon N."/>
            <person name="Letendre F."/>
            <person name="LeVine R."/>
            <person name="Lipovsky A."/>
            <person name="Liu X."/>
            <person name="Liu J."/>
            <person name="Liu S."/>
            <person name="Lokyitsang T."/>
            <person name="Lokyitsang Y."/>
            <person name="Lubonja R."/>
            <person name="Lui A."/>
            <person name="MacDonald P."/>
            <person name="Magnisalis V."/>
            <person name="Maru K."/>
            <person name="Matthews C."/>
            <person name="McCusker W."/>
            <person name="McDonough S."/>
            <person name="Mehta T."/>
            <person name="Meldrim J."/>
            <person name="Meneus L."/>
            <person name="Mihai O."/>
            <person name="Mihalev A."/>
            <person name="Mihova T."/>
            <person name="Mittelman R."/>
            <person name="Mlenga V."/>
            <person name="Montmayeur A."/>
            <person name="Mulrain L."/>
            <person name="Navidi A."/>
            <person name="Naylor J."/>
            <person name="Negash T."/>
            <person name="Nguyen T."/>
            <person name="Nguyen N."/>
            <person name="Nicol R."/>
            <person name="Norbu C."/>
            <person name="Norbu N."/>
            <person name="Novod N."/>
            <person name="O'Neill B."/>
            <person name="Osman S."/>
            <person name="Markiewicz E."/>
            <person name="Oyono O.L."/>
            <person name="Patti C."/>
            <person name="Phunkhang P."/>
            <person name="Pierre F."/>
            <person name="Priest M."/>
            <person name="Raghuraman S."/>
            <person name="Rege F."/>
            <person name="Reyes R."/>
            <person name="Rise C."/>
            <person name="Rogov P."/>
            <person name="Ross K."/>
            <person name="Ryan E."/>
            <person name="Settipalli S."/>
            <person name="Shea T."/>
            <person name="Sherpa N."/>
            <person name="Shi L."/>
            <person name="Shih D."/>
            <person name="Sparrow T."/>
            <person name="Spaulding J."/>
            <person name="Stalker J."/>
            <person name="Stange-Thomann N."/>
            <person name="Stavropoulos S."/>
            <person name="Stone C."/>
            <person name="Strader C."/>
            <person name="Tesfaye S."/>
            <person name="Thomson T."/>
            <person name="Thoulutsang Y."/>
            <person name="Thoulutsang D."/>
            <person name="Topham K."/>
            <person name="Topping I."/>
            <person name="Tsamla T."/>
            <person name="Vassiliev H."/>
            <person name="Vo A."/>
            <person name="Wangchuk T."/>
            <person name="Wangdi T."/>
            <person name="Weiand M."/>
            <person name="Wilkinson J."/>
            <person name="Wilson A."/>
            <person name="Yadav S."/>
            <person name="Young G."/>
            <person name="Yu Q."/>
            <person name="Zembek L."/>
            <person name="Zhong D."/>
            <person name="Zimmer A."/>
            <person name="Zwirko Z."/>
            <person name="Jaffe D.B."/>
            <person name="Alvarez P."/>
            <person name="Brockman W."/>
            <person name="Butler J."/>
            <person name="Chin C."/>
            <person name="Gnerre S."/>
            <person name="Grabherr M."/>
            <person name="Kleber M."/>
            <person name="Mauceli E."/>
            <person name="MacCallum I."/>
        </authorList>
    </citation>
    <scope>NUCLEOTIDE SEQUENCE [LARGE SCALE GENOMIC DNA]</scope>
    <source>
        <strain evidence="5">Tucson 15081-1352.22</strain>
    </source>
</reference>
<dbReference type="InterPro" id="IPR045323">
    <property type="entry name" value="CCDC34"/>
</dbReference>
<evidence type="ECO:0000259" key="3">
    <source>
        <dbReference type="Pfam" id="PF13904"/>
    </source>
</evidence>
<dbReference type="Proteomes" id="UP000009192">
    <property type="component" value="Unassembled WGS sequence"/>
</dbReference>
<dbReference type="InterPro" id="IPR025259">
    <property type="entry name" value="CCDC34/181"/>
</dbReference>
<dbReference type="InParanoid" id="B4KGJ2"/>
<dbReference type="PANTHER" id="PTHR23247:SF2">
    <property type="entry name" value="COILED-COIL DOMAIN-CONTAINING PROTEIN 34"/>
    <property type="match status" value="1"/>
</dbReference>
<feature type="domain" description="Coiled-coil" evidence="3">
    <location>
        <begin position="221"/>
        <end position="380"/>
    </location>
</feature>
<name>B4KGJ2_DROMO</name>
<dbReference type="EMBL" id="CH933807">
    <property type="protein sequence ID" value="EDW12188.1"/>
    <property type="molecule type" value="Genomic_DNA"/>
</dbReference>
<evidence type="ECO:0000256" key="1">
    <source>
        <dbReference type="SAM" id="Coils"/>
    </source>
</evidence>
<evidence type="ECO:0000256" key="2">
    <source>
        <dbReference type="SAM" id="MobiDB-lite"/>
    </source>
</evidence>
<dbReference type="PANTHER" id="PTHR23247">
    <property type="entry name" value="NY-REN-41 ANTIGEN L15 -RELATED"/>
    <property type="match status" value="1"/>
</dbReference>
<dbReference type="AlphaFoldDB" id="B4KGJ2"/>
<dbReference type="OMA" id="MCSWEEE"/>
<feature type="region of interest" description="Disordered" evidence="2">
    <location>
        <begin position="26"/>
        <end position="175"/>
    </location>
</feature>
<feature type="coiled-coil region" evidence="1">
    <location>
        <begin position="234"/>
        <end position="265"/>
    </location>
</feature>
<protein>
    <recommendedName>
        <fullName evidence="3">Coiled-coil domain-containing protein</fullName>
    </recommendedName>
</protein>